<comment type="function">
    <text evidence="10">Has a role in promoting intracellular calcium ion sequestration via the exchange of calcium ions for hydrogen ions across the vacuolar membrane. Involved also in manganese ion homeostasis via its uptake into the vacuole.</text>
</comment>
<evidence type="ECO:0000256" key="2">
    <source>
        <dbReference type="ARBA" id="ARBA00008170"/>
    </source>
</evidence>
<feature type="transmembrane region" description="Helical" evidence="10">
    <location>
        <begin position="209"/>
        <end position="229"/>
    </location>
</feature>
<dbReference type="InterPro" id="IPR004837">
    <property type="entry name" value="NaCa_Exmemb"/>
</dbReference>
<keyword evidence="3 10" id="KW-0813">Transport</keyword>
<dbReference type="Proteomes" id="UP001216150">
    <property type="component" value="Unassembled WGS sequence"/>
</dbReference>
<dbReference type="NCBIfam" id="TIGR00378">
    <property type="entry name" value="cax"/>
    <property type="match status" value="1"/>
</dbReference>
<dbReference type="EMBL" id="JAQJAC010000009">
    <property type="protein sequence ID" value="KAJ5572630.1"/>
    <property type="molecule type" value="Genomic_DNA"/>
</dbReference>
<sequence>MKNPTTRLRKPAKPENDSMSIPQSPEDFSLEDGNVPLLAKSTLRNLNGEEIPEFPAFKPNDGNDRLATLSSPTTISGWATFKNILGESYTSYLLPFVFLGIIAGRQHWDDSVVFLLNFLAILPLASLLSFATEELAKSVGQLLGGLINATFGNAVEMIVGITAVGRGEMNIVQSSMVGSILSGSLLILGCCLTAGGLSKDTVAFNIDVSGILSSLMVVASASLIIPSILDATTPTKWDTEHNSVLNLSRATSVVLLLFYVVYLYFQFKSHAALFVDDSEGDEEEEAKLGPWSASAVLIMATLGVTSCSDYLVDSVDGFVEAWGVSRAFIGLIVVPVIGNAGEFNTAITAATKDSMDLAIGVIVGSTLQIALFVSPFLVMCGWIIGQPMSLRYSTFETVVFFLSVIVMDCLIRGGRSNYYEGFLLIGTYLIIAIAFYIHPDTTN</sequence>
<evidence type="ECO:0000256" key="10">
    <source>
        <dbReference type="RuleBase" id="RU365028"/>
    </source>
</evidence>
<keyword evidence="4 10" id="KW-0109">Calcium transport</keyword>
<gene>
    <name evidence="13" type="ORF">N7450_009614</name>
</gene>
<comment type="similarity">
    <text evidence="2 10">Belongs to the Ca(2+):cation antiporter (CaCA) (TC 2.A.19) family.</text>
</comment>
<dbReference type="PANTHER" id="PTHR31503">
    <property type="entry name" value="VACUOLAR CALCIUM ION TRANSPORTER"/>
    <property type="match status" value="1"/>
</dbReference>
<evidence type="ECO:0000313" key="13">
    <source>
        <dbReference type="EMBL" id="KAJ5572630.1"/>
    </source>
</evidence>
<dbReference type="GO" id="GO:0015369">
    <property type="term" value="F:calcium:proton antiporter activity"/>
    <property type="evidence" value="ECO:0007669"/>
    <property type="project" value="UniProtKB-UniRule"/>
</dbReference>
<feature type="transmembrane region" description="Helical" evidence="10">
    <location>
        <begin position="324"/>
        <end position="345"/>
    </location>
</feature>
<evidence type="ECO:0000256" key="11">
    <source>
        <dbReference type="SAM" id="MobiDB-lite"/>
    </source>
</evidence>
<evidence type="ECO:0000256" key="1">
    <source>
        <dbReference type="ARBA" id="ARBA00004127"/>
    </source>
</evidence>
<evidence type="ECO:0000256" key="5">
    <source>
        <dbReference type="ARBA" id="ARBA00022692"/>
    </source>
</evidence>
<feature type="transmembrane region" description="Helical" evidence="10">
    <location>
        <begin position="357"/>
        <end position="384"/>
    </location>
</feature>
<comment type="caution">
    <text evidence="13">The sequence shown here is derived from an EMBL/GenBank/DDBJ whole genome shotgun (WGS) entry which is preliminary data.</text>
</comment>
<name>A0AAD6GPD1_9EURO</name>
<feature type="domain" description="Sodium/calcium exchanger membrane region" evidence="12">
    <location>
        <begin position="295"/>
        <end position="436"/>
    </location>
</feature>
<keyword evidence="9 10" id="KW-0472">Membrane</keyword>
<feature type="domain" description="Sodium/calcium exchanger membrane region" evidence="12">
    <location>
        <begin position="112"/>
        <end position="267"/>
    </location>
</feature>
<evidence type="ECO:0000256" key="8">
    <source>
        <dbReference type="ARBA" id="ARBA00023065"/>
    </source>
</evidence>
<evidence type="ECO:0000256" key="7">
    <source>
        <dbReference type="ARBA" id="ARBA00022989"/>
    </source>
</evidence>
<dbReference type="InterPro" id="IPR004798">
    <property type="entry name" value="CAX-like"/>
</dbReference>
<keyword evidence="7 10" id="KW-1133">Transmembrane helix</keyword>
<evidence type="ECO:0000256" key="6">
    <source>
        <dbReference type="ARBA" id="ARBA00022837"/>
    </source>
</evidence>
<dbReference type="Pfam" id="PF01699">
    <property type="entry name" value="Na_Ca_ex"/>
    <property type="match status" value="2"/>
</dbReference>
<feature type="transmembrane region" description="Helical" evidence="10">
    <location>
        <begin position="390"/>
        <end position="411"/>
    </location>
</feature>
<dbReference type="GO" id="GO:0000329">
    <property type="term" value="C:fungal-type vacuole membrane"/>
    <property type="evidence" value="ECO:0007669"/>
    <property type="project" value="TreeGrafter"/>
</dbReference>
<feature type="transmembrane region" description="Helical" evidence="10">
    <location>
        <begin position="249"/>
        <end position="267"/>
    </location>
</feature>
<evidence type="ECO:0000313" key="14">
    <source>
        <dbReference type="Proteomes" id="UP001216150"/>
    </source>
</evidence>
<keyword evidence="8 10" id="KW-0406">Ion transport</keyword>
<protein>
    <recommendedName>
        <fullName evidence="10">Vacuolar calcium ion transporter</fullName>
    </recommendedName>
</protein>
<feature type="transmembrane region" description="Helical" evidence="10">
    <location>
        <begin position="176"/>
        <end position="197"/>
    </location>
</feature>
<keyword evidence="14" id="KW-1185">Reference proteome</keyword>
<feature type="region of interest" description="Disordered" evidence="11">
    <location>
        <begin position="1"/>
        <end position="31"/>
    </location>
</feature>
<dbReference type="AlphaFoldDB" id="A0AAD6GPD1"/>
<keyword evidence="10" id="KW-0926">Vacuole</keyword>
<organism evidence="13 14">
    <name type="scientific">Penicillium hetheringtonii</name>
    <dbReference type="NCBI Taxonomy" id="911720"/>
    <lineage>
        <taxon>Eukaryota</taxon>
        <taxon>Fungi</taxon>
        <taxon>Dikarya</taxon>
        <taxon>Ascomycota</taxon>
        <taxon>Pezizomycotina</taxon>
        <taxon>Eurotiomycetes</taxon>
        <taxon>Eurotiomycetidae</taxon>
        <taxon>Eurotiales</taxon>
        <taxon>Aspergillaceae</taxon>
        <taxon>Penicillium</taxon>
    </lineage>
</organism>
<dbReference type="PANTHER" id="PTHR31503:SF22">
    <property type="entry name" value="VACUOLAR CALCIUM ION TRANSPORTER"/>
    <property type="match status" value="1"/>
</dbReference>
<feature type="transmembrane region" description="Helical" evidence="10">
    <location>
        <begin position="112"/>
        <end position="130"/>
    </location>
</feature>
<comment type="caution">
    <text evidence="10">Lacks conserved residue(s) required for the propagation of feature annotation.</text>
</comment>
<dbReference type="InterPro" id="IPR004713">
    <property type="entry name" value="CaH_exchang"/>
</dbReference>
<keyword evidence="10" id="KW-0050">Antiport</keyword>
<dbReference type="Gene3D" id="1.20.1420.30">
    <property type="entry name" value="NCX, central ion-binding region"/>
    <property type="match status" value="1"/>
</dbReference>
<evidence type="ECO:0000259" key="12">
    <source>
        <dbReference type="Pfam" id="PF01699"/>
    </source>
</evidence>
<feature type="transmembrane region" description="Helical" evidence="10">
    <location>
        <begin position="142"/>
        <end position="164"/>
    </location>
</feature>
<evidence type="ECO:0000256" key="3">
    <source>
        <dbReference type="ARBA" id="ARBA00022448"/>
    </source>
</evidence>
<evidence type="ECO:0000256" key="9">
    <source>
        <dbReference type="ARBA" id="ARBA00023136"/>
    </source>
</evidence>
<keyword evidence="6 10" id="KW-0106">Calcium</keyword>
<comment type="subcellular location">
    <subcellularLocation>
        <location evidence="1">Endomembrane system</location>
        <topology evidence="1">Multi-pass membrane protein</topology>
    </subcellularLocation>
    <subcellularLocation>
        <location evidence="10">Vacuole membrane</location>
    </subcellularLocation>
</comment>
<accession>A0AAD6GPD1</accession>
<dbReference type="InterPro" id="IPR044880">
    <property type="entry name" value="NCX_ion-bd_dom_sf"/>
</dbReference>
<dbReference type="GO" id="GO:0012505">
    <property type="term" value="C:endomembrane system"/>
    <property type="evidence" value="ECO:0007669"/>
    <property type="project" value="UniProtKB-SubCell"/>
</dbReference>
<reference evidence="13 14" key="1">
    <citation type="journal article" date="2023" name="IMA Fungus">
        <title>Comparative genomic study of the Penicillium genus elucidates a diverse pangenome and 15 lateral gene transfer events.</title>
        <authorList>
            <person name="Petersen C."/>
            <person name="Sorensen T."/>
            <person name="Nielsen M.R."/>
            <person name="Sondergaard T.E."/>
            <person name="Sorensen J.L."/>
            <person name="Fitzpatrick D.A."/>
            <person name="Frisvad J.C."/>
            <person name="Nielsen K.L."/>
        </authorList>
    </citation>
    <scope>NUCLEOTIDE SEQUENCE [LARGE SCALE GENOMIC DNA]</scope>
    <source>
        <strain evidence="13 14">IBT 29057</strain>
    </source>
</reference>
<feature type="transmembrane region" description="Helical" evidence="10">
    <location>
        <begin position="418"/>
        <end position="437"/>
    </location>
</feature>
<dbReference type="GO" id="GO:0006874">
    <property type="term" value="P:intracellular calcium ion homeostasis"/>
    <property type="evidence" value="ECO:0007669"/>
    <property type="project" value="TreeGrafter"/>
</dbReference>
<proteinExistence type="inferred from homology"/>
<evidence type="ECO:0000256" key="4">
    <source>
        <dbReference type="ARBA" id="ARBA00022568"/>
    </source>
</evidence>
<dbReference type="NCBIfam" id="TIGR00846">
    <property type="entry name" value="caca2"/>
    <property type="match status" value="1"/>
</dbReference>
<keyword evidence="5 10" id="KW-0812">Transmembrane</keyword>